<sequence length="97" mass="10214">MYLAMMSHACAAAKIAAPAHSCQDVPMKAIATNTNRVVRMQATMLRWSTPGVEMGAGATSASRPGKTRAANSSRLTRRSSPTSAMRAMRLADCTIGS</sequence>
<dbReference type="EMBL" id="CAFBPD010000151">
    <property type="protein sequence ID" value="CAB5011855.1"/>
    <property type="molecule type" value="Genomic_DNA"/>
</dbReference>
<name>A0A6J7Q4E2_9ZZZZ</name>
<evidence type="ECO:0000313" key="2">
    <source>
        <dbReference type="EMBL" id="CAB5011855.1"/>
    </source>
</evidence>
<accession>A0A6J7Q4E2</accession>
<feature type="compositionally biased region" description="Low complexity" evidence="1">
    <location>
        <begin position="72"/>
        <end position="83"/>
    </location>
</feature>
<protein>
    <submittedName>
        <fullName evidence="2">Unannotated protein</fullName>
    </submittedName>
</protein>
<proteinExistence type="predicted"/>
<evidence type="ECO:0000256" key="1">
    <source>
        <dbReference type="SAM" id="MobiDB-lite"/>
    </source>
</evidence>
<reference evidence="2" key="1">
    <citation type="submission" date="2020-05" db="EMBL/GenBank/DDBJ databases">
        <authorList>
            <person name="Chiriac C."/>
            <person name="Salcher M."/>
            <person name="Ghai R."/>
            <person name="Kavagutti S V."/>
        </authorList>
    </citation>
    <scope>NUCLEOTIDE SEQUENCE</scope>
</reference>
<dbReference type="AlphaFoldDB" id="A0A6J7Q4E2"/>
<feature type="region of interest" description="Disordered" evidence="1">
    <location>
        <begin position="53"/>
        <end position="83"/>
    </location>
</feature>
<organism evidence="2">
    <name type="scientific">freshwater metagenome</name>
    <dbReference type="NCBI Taxonomy" id="449393"/>
    <lineage>
        <taxon>unclassified sequences</taxon>
        <taxon>metagenomes</taxon>
        <taxon>ecological metagenomes</taxon>
    </lineage>
</organism>
<gene>
    <name evidence="2" type="ORF">UFOPK4061_00912</name>
</gene>